<dbReference type="InterPro" id="IPR013783">
    <property type="entry name" value="Ig-like_fold"/>
</dbReference>
<evidence type="ECO:0000313" key="2">
    <source>
        <dbReference type="Ensembl" id="ENSTNIP00000013489.1"/>
    </source>
</evidence>
<proteinExistence type="predicted"/>
<sequence>MDVRKDTDGLEAVGSKGNSSTPPAEPGEIQTQAPVPALRFCGQLAQWTGNSADRQGEVGISSCIFFEALPGEMASSCLELHNQGSTAIFYSWQRLDGSTSISRLLPPRKQVCFYFNQSSAVILPGETRQMDLMFKSGTPGLHTESWRLKTHPSLLRGASVQVTLMGLALHQDRTAALRRLLEVRLEETVTENFCRSLLYRMLEGIQTPERPRTLAEFLLESPPSESSGEQESETLDLDDRSLLFRSLGIVEYE</sequence>
<evidence type="ECO:0000313" key="3">
    <source>
        <dbReference type="Proteomes" id="UP000007303"/>
    </source>
</evidence>
<dbReference type="Ensembl" id="ENSTNIT00000013683.1">
    <property type="protein sequence ID" value="ENSTNIP00000013489.1"/>
    <property type="gene ID" value="ENSTNIG00000010576.1"/>
</dbReference>
<organism evidence="2 3">
    <name type="scientific">Tetraodon nigroviridis</name>
    <name type="common">Spotted green pufferfish</name>
    <name type="synonym">Chelonodon nigroviridis</name>
    <dbReference type="NCBI Taxonomy" id="99883"/>
    <lineage>
        <taxon>Eukaryota</taxon>
        <taxon>Metazoa</taxon>
        <taxon>Chordata</taxon>
        <taxon>Craniata</taxon>
        <taxon>Vertebrata</taxon>
        <taxon>Euteleostomi</taxon>
        <taxon>Actinopterygii</taxon>
        <taxon>Neopterygii</taxon>
        <taxon>Teleostei</taxon>
        <taxon>Neoteleostei</taxon>
        <taxon>Acanthomorphata</taxon>
        <taxon>Eupercaria</taxon>
        <taxon>Tetraodontiformes</taxon>
        <taxon>Tetradontoidea</taxon>
        <taxon>Tetraodontidae</taxon>
        <taxon>Tetraodon</taxon>
    </lineage>
</organism>
<feature type="region of interest" description="Disordered" evidence="1">
    <location>
        <begin position="1"/>
        <end position="29"/>
    </location>
</feature>
<name>H3CZ04_TETNG</name>
<accession>H3CZ04</accession>
<dbReference type="AlphaFoldDB" id="H3CZ04"/>
<dbReference type="HOGENOM" id="CLU_1098240_0_0_1"/>
<dbReference type="InParanoid" id="H3CZ04"/>
<dbReference type="Proteomes" id="UP000007303">
    <property type="component" value="Unassembled WGS sequence"/>
</dbReference>
<dbReference type="InterPro" id="IPR032707">
    <property type="entry name" value="MYCBPAP"/>
</dbReference>
<reference evidence="2" key="2">
    <citation type="submission" date="2025-08" db="UniProtKB">
        <authorList>
            <consortium name="Ensembl"/>
        </authorList>
    </citation>
    <scope>IDENTIFICATION</scope>
</reference>
<dbReference type="Pfam" id="PF14646">
    <property type="entry name" value="MYCBPAP"/>
    <property type="match status" value="1"/>
</dbReference>
<reference evidence="3" key="1">
    <citation type="journal article" date="2004" name="Nature">
        <title>Genome duplication in the teleost fish Tetraodon nigroviridis reveals the early vertebrate proto-karyotype.</title>
        <authorList>
            <person name="Jaillon O."/>
            <person name="Aury J.-M."/>
            <person name="Brunet F."/>
            <person name="Petit J.-L."/>
            <person name="Stange-Thomann N."/>
            <person name="Mauceli E."/>
            <person name="Bouneau L."/>
            <person name="Fischer C."/>
            <person name="Ozouf-Costaz C."/>
            <person name="Bernot A."/>
            <person name="Nicaud S."/>
            <person name="Jaffe D."/>
            <person name="Fisher S."/>
            <person name="Lutfalla G."/>
            <person name="Dossat C."/>
            <person name="Segurens B."/>
            <person name="Dasilva C."/>
            <person name="Salanoubat M."/>
            <person name="Levy M."/>
            <person name="Boudet N."/>
            <person name="Castellano S."/>
            <person name="Anthouard V."/>
            <person name="Jubin C."/>
            <person name="Castelli V."/>
            <person name="Katinka M."/>
            <person name="Vacherie B."/>
            <person name="Biemont C."/>
            <person name="Skalli Z."/>
            <person name="Cattolico L."/>
            <person name="Poulain J."/>
            <person name="De Berardinis V."/>
            <person name="Cruaud C."/>
            <person name="Duprat S."/>
            <person name="Brottier P."/>
            <person name="Coutanceau J.-P."/>
            <person name="Gouzy J."/>
            <person name="Parra G."/>
            <person name="Lardier G."/>
            <person name="Chapple C."/>
            <person name="McKernan K.J."/>
            <person name="McEwan P."/>
            <person name="Bosak S."/>
            <person name="Kellis M."/>
            <person name="Volff J.-N."/>
            <person name="Guigo R."/>
            <person name="Zody M.C."/>
            <person name="Mesirov J."/>
            <person name="Lindblad-Toh K."/>
            <person name="Birren B."/>
            <person name="Nusbaum C."/>
            <person name="Kahn D."/>
            <person name="Robinson-Rechavi M."/>
            <person name="Laudet V."/>
            <person name="Schachter V."/>
            <person name="Quetier F."/>
            <person name="Saurin W."/>
            <person name="Scarpelli C."/>
            <person name="Wincker P."/>
            <person name="Lander E.S."/>
            <person name="Weissenbach J."/>
            <person name="Roest Crollius H."/>
        </authorList>
    </citation>
    <scope>NUCLEOTIDE SEQUENCE [LARGE SCALE GENOMIC DNA]</scope>
</reference>
<dbReference type="STRING" id="99883.ENSTNIP00000013489"/>
<evidence type="ECO:0000256" key="1">
    <source>
        <dbReference type="SAM" id="MobiDB-lite"/>
    </source>
</evidence>
<dbReference type="PANTHER" id="PTHR48421">
    <property type="entry name" value="MYCBP-ASSOCIATED PROTEIN"/>
    <property type="match status" value="1"/>
</dbReference>
<dbReference type="Gene3D" id="2.60.40.10">
    <property type="entry name" value="Immunoglobulins"/>
    <property type="match status" value="1"/>
</dbReference>
<protein>
    <submittedName>
        <fullName evidence="2">Uncharacterized protein</fullName>
    </submittedName>
</protein>
<keyword evidence="3" id="KW-1185">Reference proteome</keyword>
<reference evidence="2" key="3">
    <citation type="submission" date="2025-09" db="UniProtKB">
        <authorList>
            <consortium name="Ensembl"/>
        </authorList>
    </citation>
    <scope>IDENTIFICATION</scope>
</reference>
<dbReference type="PANTHER" id="PTHR48421:SF1">
    <property type="entry name" value="MYCBP-ASSOCIATED PROTEIN"/>
    <property type="match status" value="1"/>
</dbReference>
<dbReference type="GeneTree" id="ENSGT00640000091565"/>